<dbReference type="Pfam" id="PF13786">
    <property type="entry name" value="DUF4179"/>
    <property type="match status" value="1"/>
</dbReference>
<evidence type="ECO:0000313" key="4">
    <source>
        <dbReference type="Proteomes" id="UP000516160"/>
    </source>
</evidence>
<dbReference type="RefSeq" id="WP_213166367.1">
    <property type="nucleotide sequence ID" value="NZ_CP058559.1"/>
</dbReference>
<accession>A0A7G9WBA6</accession>
<feature type="transmembrane region" description="Helical" evidence="1">
    <location>
        <begin position="44"/>
        <end position="63"/>
    </location>
</feature>
<dbReference type="AlphaFoldDB" id="A0A7G9WBA6"/>
<keyword evidence="4" id="KW-1185">Reference proteome</keyword>
<keyword evidence="1" id="KW-1133">Transmembrane helix</keyword>
<name>A0A7G9WBA6_ALKCA</name>
<dbReference type="EMBL" id="CP058559">
    <property type="protein sequence ID" value="QNO15968.1"/>
    <property type="molecule type" value="Genomic_DNA"/>
</dbReference>
<evidence type="ECO:0000256" key="1">
    <source>
        <dbReference type="SAM" id="Phobius"/>
    </source>
</evidence>
<evidence type="ECO:0000313" key="3">
    <source>
        <dbReference type="EMBL" id="QNO15968.1"/>
    </source>
</evidence>
<dbReference type="InterPro" id="IPR025436">
    <property type="entry name" value="DUF4179"/>
</dbReference>
<reference evidence="3 4" key="1">
    <citation type="submission" date="2020-07" db="EMBL/GenBank/DDBJ databases">
        <title>Alkalicella. sp. LB2 genome.</title>
        <authorList>
            <person name="Postec A."/>
            <person name="Quemeneur M."/>
        </authorList>
    </citation>
    <scope>NUCLEOTIDE SEQUENCE [LARGE SCALE GENOMIC DNA]</scope>
    <source>
        <strain evidence="3 4">LB2</strain>
    </source>
</reference>
<proteinExistence type="predicted"/>
<protein>
    <submittedName>
        <fullName evidence="3">DUF4179 domain-containing protein</fullName>
    </submittedName>
</protein>
<keyword evidence="1" id="KW-0812">Transmembrane</keyword>
<dbReference type="KEGG" id="acae:HYG86_14930"/>
<gene>
    <name evidence="3" type="ORF">HYG86_14930</name>
</gene>
<sequence>MSEINDYLASIKTDLDNIEVPEELEARLRSSLSKATSKPKLKKAHGLVASILVLLLLIASYNYSAIAYYSRKILGFDQVVYGTLGDLNEQGHGQVIGESYTFQNGVKVTLDGVMIDHNQMVAFYTITDESGNSTYDLDLTSFKGFWGNYNHVHGHGLINDEETEVKWISIYDAPKALDRTLTFNFSLFSRGDTPWERGEISFKLDRSKALGHTIKQSINQTVMVEDSKVHFDAIIASPTVTKVLGTFNTPLESIVRRKNGEVYTPDLEIILVIDGKRQTSTVRQIGSSLKGGYTFEFHFEGLTGPVKNLEIHLVQSSHTKEVSKVVDLNQNMASEEISLENNKIVITEVVIDSSGTYVTIESDEHFNFNDLNLMAEGKTVPLADINKIDYTKDANNGSLKYTRTFFFESTAKENIQLQINQITTKKTTNKIINVPVK</sequence>
<feature type="domain" description="DUF4179" evidence="2">
    <location>
        <begin position="40"/>
        <end position="127"/>
    </location>
</feature>
<organism evidence="3 4">
    <name type="scientific">Alkalicella caledoniensis</name>
    <dbReference type="NCBI Taxonomy" id="2731377"/>
    <lineage>
        <taxon>Bacteria</taxon>
        <taxon>Bacillati</taxon>
        <taxon>Bacillota</taxon>
        <taxon>Clostridia</taxon>
        <taxon>Eubacteriales</taxon>
        <taxon>Proteinivoracaceae</taxon>
        <taxon>Alkalicella</taxon>
    </lineage>
</organism>
<keyword evidence="1" id="KW-0472">Membrane</keyword>
<dbReference type="Proteomes" id="UP000516160">
    <property type="component" value="Chromosome"/>
</dbReference>
<evidence type="ECO:0000259" key="2">
    <source>
        <dbReference type="Pfam" id="PF13786"/>
    </source>
</evidence>